<dbReference type="SUPFAM" id="SSF56436">
    <property type="entry name" value="C-type lectin-like"/>
    <property type="match status" value="1"/>
</dbReference>
<dbReference type="Pfam" id="PF00092">
    <property type="entry name" value="VWA"/>
    <property type="match status" value="1"/>
</dbReference>
<dbReference type="PROSITE" id="PS50234">
    <property type="entry name" value="VWFA"/>
    <property type="match status" value="1"/>
</dbReference>
<evidence type="ECO:0000259" key="3">
    <source>
        <dbReference type="PROSITE" id="PS50234"/>
    </source>
</evidence>
<dbReference type="InterPro" id="IPR016186">
    <property type="entry name" value="C-type_lectin-like/link_sf"/>
</dbReference>
<dbReference type="SUPFAM" id="SSF53300">
    <property type="entry name" value="vWA-like"/>
    <property type="match status" value="1"/>
</dbReference>
<accession>E3LFS4</accession>
<dbReference type="PANTHER" id="PTHR31024:SF6">
    <property type="entry name" value="VWFA DOMAIN-CONTAINING PROTEIN"/>
    <property type="match status" value="1"/>
</dbReference>
<evidence type="ECO:0000259" key="2">
    <source>
        <dbReference type="PROSITE" id="PS50041"/>
    </source>
</evidence>
<dbReference type="PROSITE" id="PS50041">
    <property type="entry name" value="C_TYPE_LECTIN_2"/>
    <property type="match status" value="1"/>
</dbReference>
<dbReference type="AlphaFoldDB" id="E3LFS4"/>
<dbReference type="STRING" id="31234.E3LFS4"/>
<dbReference type="FunFam" id="3.10.100.10:FF:000142">
    <property type="entry name" value="C-type LECtin"/>
    <property type="match status" value="1"/>
</dbReference>
<dbReference type="EMBL" id="DS268408">
    <property type="protein sequence ID" value="EFO86151.1"/>
    <property type="molecule type" value="Genomic_DNA"/>
</dbReference>
<dbReference type="InterPro" id="IPR016187">
    <property type="entry name" value="CTDL_fold"/>
</dbReference>
<keyword evidence="5" id="KW-1185">Reference proteome</keyword>
<dbReference type="Gene3D" id="3.40.50.410">
    <property type="entry name" value="von Willebrand factor, type A domain"/>
    <property type="match status" value="1"/>
</dbReference>
<protein>
    <submittedName>
        <fullName evidence="4">Uncharacterized protein</fullName>
    </submittedName>
</protein>
<dbReference type="Proteomes" id="UP000008281">
    <property type="component" value="Unassembled WGS sequence"/>
</dbReference>
<dbReference type="Gene3D" id="3.10.100.10">
    <property type="entry name" value="Mannose-Binding Protein A, subunit A"/>
    <property type="match status" value="1"/>
</dbReference>
<dbReference type="OMA" id="EYDINKH"/>
<dbReference type="InterPro" id="IPR001304">
    <property type="entry name" value="C-type_lectin-like"/>
</dbReference>
<organism evidence="5">
    <name type="scientific">Caenorhabditis remanei</name>
    <name type="common">Caenorhabditis vulgaris</name>
    <dbReference type="NCBI Taxonomy" id="31234"/>
    <lineage>
        <taxon>Eukaryota</taxon>
        <taxon>Metazoa</taxon>
        <taxon>Ecdysozoa</taxon>
        <taxon>Nematoda</taxon>
        <taxon>Chromadorea</taxon>
        <taxon>Rhabditida</taxon>
        <taxon>Rhabditina</taxon>
        <taxon>Rhabditomorpha</taxon>
        <taxon>Rhabditoidea</taxon>
        <taxon>Rhabditidae</taxon>
        <taxon>Peloderinae</taxon>
        <taxon>Caenorhabditis</taxon>
    </lineage>
</organism>
<feature type="chain" id="PRO_5003173604" evidence="1">
    <location>
        <begin position="18"/>
        <end position="409"/>
    </location>
</feature>
<dbReference type="InParanoid" id="E3LFS4"/>
<dbReference type="PANTHER" id="PTHR31024">
    <property type="entry name" value="C-TYPE LECTIN"/>
    <property type="match status" value="1"/>
</dbReference>
<dbReference type="InterPro" id="IPR002035">
    <property type="entry name" value="VWF_A"/>
</dbReference>
<proteinExistence type="predicted"/>
<dbReference type="OrthoDB" id="5817090at2759"/>
<dbReference type="SMART" id="SM00327">
    <property type="entry name" value="VWA"/>
    <property type="match status" value="1"/>
</dbReference>
<dbReference type="GO" id="GO:0045087">
    <property type="term" value="P:innate immune response"/>
    <property type="evidence" value="ECO:0007669"/>
    <property type="project" value="TreeGrafter"/>
</dbReference>
<feature type="signal peptide" evidence="1">
    <location>
        <begin position="1"/>
        <end position="17"/>
    </location>
</feature>
<evidence type="ECO:0000313" key="4">
    <source>
        <dbReference type="EMBL" id="EFO86151.1"/>
    </source>
</evidence>
<reference evidence="4" key="1">
    <citation type="submission" date="2007-07" db="EMBL/GenBank/DDBJ databases">
        <title>PCAP assembly of the Caenorhabditis remanei genome.</title>
        <authorList>
            <consortium name="The Caenorhabditis remanei Sequencing Consortium"/>
            <person name="Wilson R.K."/>
        </authorList>
    </citation>
    <scope>NUCLEOTIDE SEQUENCE [LARGE SCALE GENOMIC DNA]</scope>
    <source>
        <strain evidence="4">PB4641</strain>
    </source>
</reference>
<dbReference type="InterPro" id="IPR036465">
    <property type="entry name" value="vWFA_dom_sf"/>
</dbReference>
<dbReference type="eggNOG" id="ENOG502SH29">
    <property type="taxonomic scope" value="Eukaryota"/>
</dbReference>
<dbReference type="CDD" id="cd00037">
    <property type="entry name" value="CLECT"/>
    <property type="match status" value="1"/>
</dbReference>
<sequence>MKSLAISLLLLVGVSDALFLPIHKLDDVETTTTTVPTGYADRQCDSDLENLWLDVVVVVDNSHGMTSQGLTQVDGNIATVFGYDTRIGVRDYEPKTTRVGLVSYNADAKILAGLDTYQSYDDLANGVFDSLNSVSATDESYLAKGLSAAEKVFEEGKSTANRTQYKKVVIVYASSYKGTGELNPVPVADRMKTAGVKIITVAFSQNNDDGLLKDLSEIASLDFDFANTDKGVVEEIQGAMLRSNCFCPNGWTQYRESYPVVDSYPYGVCISATVIAASWKTAQLSCRNQWNHAYLVNEYNINKHNYIIEFLQNNTAFSQPYTYHIGLSYSSGTWKWDQPFGISQLPIQEWSYWSPGFPKTDSTLTGVTNVEGQQNGWENVNQQRSPQMYICEVASCDTKNFCAQIDSVF</sequence>
<dbReference type="HOGENOM" id="CLU_060615_0_0_1"/>
<name>E3LFS4_CAERE</name>
<dbReference type="SMART" id="SM00034">
    <property type="entry name" value="CLECT"/>
    <property type="match status" value="1"/>
</dbReference>
<feature type="domain" description="C-type lectin" evidence="2">
    <location>
        <begin position="265"/>
        <end position="392"/>
    </location>
</feature>
<evidence type="ECO:0000313" key="5">
    <source>
        <dbReference type="Proteomes" id="UP000008281"/>
    </source>
</evidence>
<gene>
    <name evidence="4" type="ORF">CRE_01843</name>
</gene>
<feature type="domain" description="VWFA" evidence="3">
    <location>
        <begin position="54"/>
        <end position="240"/>
    </location>
</feature>
<evidence type="ECO:0000256" key="1">
    <source>
        <dbReference type="SAM" id="SignalP"/>
    </source>
</evidence>
<keyword evidence="1" id="KW-0732">Signal</keyword>